<evidence type="ECO:0000313" key="2">
    <source>
        <dbReference type="Proteomes" id="UP000324222"/>
    </source>
</evidence>
<dbReference type="Proteomes" id="UP000324222">
    <property type="component" value="Unassembled WGS sequence"/>
</dbReference>
<keyword evidence="2" id="KW-1185">Reference proteome</keyword>
<comment type="caution">
    <text evidence="1">The sequence shown here is derived from an EMBL/GenBank/DDBJ whole genome shotgun (WGS) entry which is preliminary data.</text>
</comment>
<gene>
    <name evidence="1" type="ORF">E2C01_015895</name>
</gene>
<accession>A0A5B7DN47</accession>
<name>A0A5B7DN47_PORTR</name>
<reference evidence="1 2" key="1">
    <citation type="submission" date="2019-05" db="EMBL/GenBank/DDBJ databases">
        <title>Another draft genome of Portunus trituberculatus and its Hox gene families provides insights of decapod evolution.</title>
        <authorList>
            <person name="Jeong J.-H."/>
            <person name="Song I."/>
            <person name="Kim S."/>
            <person name="Choi T."/>
            <person name="Kim D."/>
            <person name="Ryu S."/>
            <person name="Kim W."/>
        </authorList>
    </citation>
    <scope>NUCLEOTIDE SEQUENCE [LARGE SCALE GENOMIC DNA]</scope>
    <source>
        <tissue evidence="1">Muscle</tissue>
    </source>
</reference>
<protein>
    <submittedName>
        <fullName evidence="1">Uncharacterized protein</fullName>
    </submittedName>
</protein>
<proteinExistence type="predicted"/>
<organism evidence="1 2">
    <name type="scientific">Portunus trituberculatus</name>
    <name type="common">Swimming crab</name>
    <name type="synonym">Neptunus trituberculatus</name>
    <dbReference type="NCBI Taxonomy" id="210409"/>
    <lineage>
        <taxon>Eukaryota</taxon>
        <taxon>Metazoa</taxon>
        <taxon>Ecdysozoa</taxon>
        <taxon>Arthropoda</taxon>
        <taxon>Crustacea</taxon>
        <taxon>Multicrustacea</taxon>
        <taxon>Malacostraca</taxon>
        <taxon>Eumalacostraca</taxon>
        <taxon>Eucarida</taxon>
        <taxon>Decapoda</taxon>
        <taxon>Pleocyemata</taxon>
        <taxon>Brachyura</taxon>
        <taxon>Eubrachyura</taxon>
        <taxon>Portunoidea</taxon>
        <taxon>Portunidae</taxon>
        <taxon>Portuninae</taxon>
        <taxon>Portunus</taxon>
    </lineage>
</organism>
<dbReference type="EMBL" id="VSRR010001136">
    <property type="protein sequence ID" value="MPC22868.1"/>
    <property type="molecule type" value="Genomic_DNA"/>
</dbReference>
<evidence type="ECO:0000313" key="1">
    <source>
        <dbReference type="EMBL" id="MPC22868.1"/>
    </source>
</evidence>
<dbReference type="AlphaFoldDB" id="A0A5B7DN47"/>
<sequence length="70" mass="8338">MWWDSNLRLNVYLIPRSPPYPLRHHFPKQSFFDTCPKIAIDCKFHEKLETRRFINTVIVFGASRSGDVIM</sequence>